<comment type="caution">
    <text evidence="2">The sequence shown here is derived from an EMBL/GenBank/DDBJ whole genome shotgun (WGS) entry which is preliminary data.</text>
</comment>
<dbReference type="EMBL" id="QGKY02000094">
    <property type="protein sequence ID" value="KAF2604406.1"/>
    <property type="molecule type" value="Genomic_DNA"/>
</dbReference>
<reference evidence="2" key="1">
    <citation type="submission" date="2019-12" db="EMBL/GenBank/DDBJ databases">
        <title>Genome sequencing and annotation of Brassica cretica.</title>
        <authorList>
            <person name="Studholme D.J."/>
            <person name="Sarris P.F."/>
        </authorList>
    </citation>
    <scope>NUCLEOTIDE SEQUENCE</scope>
    <source>
        <strain evidence="1">PFS-001/15</strain>
        <strain evidence="2">PFS-102/07</strain>
        <tissue evidence="2">Leaf</tissue>
    </source>
</reference>
<gene>
    <name evidence="1" type="ORF">F2Q68_00020609</name>
    <name evidence="2" type="ORF">F2Q70_00026176</name>
</gene>
<accession>A0A8S9LGG5</accession>
<organism evidence="2">
    <name type="scientific">Brassica cretica</name>
    <name type="common">Mustard</name>
    <dbReference type="NCBI Taxonomy" id="69181"/>
    <lineage>
        <taxon>Eukaryota</taxon>
        <taxon>Viridiplantae</taxon>
        <taxon>Streptophyta</taxon>
        <taxon>Embryophyta</taxon>
        <taxon>Tracheophyta</taxon>
        <taxon>Spermatophyta</taxon>
        <taxon>Magnoliopsida</taxon>
        <taxon>eudicotyledons</taxon>
        <taxon>Gunneridae</taxon>
        <taxon>Pentapetalae</taxon>
        <taxon>rosids</taxon>
        <taxon>malvids</taxon>
        <taxon>Brassicales</taxon>
        <taxon>Brassicaceae</taxon>
        <taxon>Brassiceae</taxon>
        <taxon>Brassica</taxon>
    </lineage>
</organism>
<sequence length="111" mass="12487">MREESIDTLQATAIDSLNPKSIDSGAVIPDVIDVAEMNDFDLSGEWYDWVGQDPFQGLSHQDPRNHIEELKDFVSRSEQNEVSEHHKLCKIFPILSLGMHSAGSVNYSQDL</sequence>
<name>A0A8S9LGG5_BRACR</name>
<evidence type="ECO:0000313" key="2">
    <source>
        <dbReference type="EMBL" id="KAF2604406.1"/>
    </source>
</evidence>
<evidence type="ECO:0000313" key="1">
    <source>
        <dbReference type="EMBL" id="KAF2537373.1"/>
    </source>
</evidence>
<proteinExistence type="predicted"/>
<dbReference type="AlphaFoldDB" id="A0A8S9LGG5"/>
<protein>
    <submittedName>
        <fullName evidence="2">Uncharacterized protein</fullName>
    </submittedName>
</protein>
<dbReference type="EMBL" id="QGKW02002228">
    <property type="protein sequence ID" value="KAF2537373.1"/>
    <property type="molecule type" value="Genomic_DNA"/>
</dbReference>
<dbReference type="Proteomes" id="UP000712281">
    <property type="component" value="Unassembled WGS sequence"/>
</dbReference>